<reference evidence="1 2" key="1">
    <citation type="submission" date="2017-10" db="EMBL/GenBank/DDBJ databases">
        <title>Novel microbial diversity and functional potential in the marine mammal oral microbiome.</title>
        <authorList>
            <person name="Dudek N.K."/>
            <person name="Sun C.L."/>
            <person name="Burstein D."/>
            <person name="Kantor R.S."/>
            <person name="Aliaga Goltsman D.S."/>
            <person name="Bik E.M."/>
            <person name="Thomas B.C."/>
            <person name="Banfield J.F."/>
            <person name="Relman D.A."/>
        </authorList>
    </citation>
    <scope>NUCLEOTIDE SEQUENCE [LARGE SCALE GENOMIC DNA]</scope>
    <source>
        <strain evidence="1">DOLZORAL124_49_17</strain>
    </source>
</reference>
<evidence type="ECO:0000313" key="1">
    <source>
        <dbReference type="EMBL" id="PID55633.1"/>
    </source>
</evidence>
<dbReference type="InterPro" id="IPR025659">
    <property type="entry name" value="Tubby-like_C"/>
</dbReference>
<dbReference type="GO" id="GO:0005886">
    <property type="term" value="C:plasma membrane"/>
    <property type="evidence" value="ECO:0007669"/>
    <property type="project" value="TreeGrafter"/>
</dbReference>
<dbReference type="EMBL" id="PDPS01000054">
    <property type="protein sequence ID" value="PID55633.1"/>
    <property type="molecule type" value="Genomic_DNA"/>
</dbReference>
<dbReference type="SUPFAM" id="SSF54518">
    <property type="entry name" value="Tubby C-terminal domain-like"/>
    <property type="match status" value="1"/>
</dbReference>
<comment type="caution">
    <text evidence="1">The sequence shown here is derived from an EMBL/GenBank/DDBJ whole genome shotgun (WGS) entry which is preliminary data.</text>
</comment>
<evidence type="ECO:0000313" key="2">
    <source>
        <dbReference type="Proteomes" id="UP000229740"/>
    </source>
</evidence>
<dbReference type="PANTHER" id="PTHR23248">
    <property type="entry name" value="PHOSPHOLIPID SCRAMBLASE-RELATED"/>
    <property type="match status" value="1"/>
</dbReference>
<sequence>MHTALSKNIYFVKEHVGMFKAVNNYDIYDPDSGTVIMKCRESRLGTMTKILRFTDYKRMTPFDIQIKTPEGHQLIRVKRGVSFFLSKVEVLDEHDRVIGMFKQKFFSLGGAFTVLDDNEKPLCHLKGKWTGWNFKFLDGETELAHVTKKWNGIGKELFTSADSYVLQISERVPPDDVVRQLIVAAVMCIDMVLKE</sequence>
<protein>
    <submittedName>
        <fullName evidence="1">RNAase</fullName>
    </submittedName>
</protein>
<dbReference type="Gene3D" id="2.40.160.200">
    <property type="entry name" value="LURP1-related"/>
    <property type="match status" value="1"/>
</dbReference>
<gene>
    <name evidence="1" type="ORF">CSB45_15070</name>
</gene>
<dbReference type="AlphaFoldDB" id="A0A2G6E0K2"/>
<dbReference type="GO" id="GO:0017128">
    <property type="term" value="F:phospholipid scramblase activity"/>
    <property type="evidence" value="ECO:0007669"/>
    <property type="project" value="InterPro"/>
</dbReference>
<dbReference type="Proteomes" id="UP000229740">
    <property type="component" value="Unassembled WGS sequence"/>
</dbReference>
<proteinExistence type="predicted"/>
<accession>A0A2G6E0K2</accession>
<name>A0A2G6E0K2_9BACT</name>
<dbReference type="InterPro" id="IPR005552">
    <property type="entry name" value="Scramblase"/>
</dbReference>
<dbReference type="Pfam" id="PF03803">
    <property type="entry name" value="Scramblase"/>
    <property type="match status" value="1"/>
</dbReference>
<organism evidence="1 2">
    <name type="scientific">candidate division KSB3 bacterium</name>
    <dbReference type="NCBI Taxonomy" id="2044937"/>
    <lineage>
        <taxon>Bacteria</taxon>
        <taxon>candidate division KSB3</taxon>
    </lineage>
</organism>
<dbReference type="InterPro" id="IPR038595">
    <property type="entry name" value="LOR_sf"/>
</dbReference>
<dbReference type="PANTHER" id="PTHR23248:SF9">
    <property type="entry name" value="PHOSPHOLIPID SCRAMBLASE"/>
    <property type="match status" value="1"/>
</dbReference>